<feature type="chain" id="PRO_5037755010" evidence="8">
    <location>
        <begin position="26"/>
        <end position="604"/>
    </location>
</feature>
<organism evidence="10 11">
    <name type="scientific">Arenicella chitinivorans</name>
    <dbReference type="NCBI Taxonomy" id="1329800"/>
    <lineage>
        <taxon>Bacteria</taxon>
        <taxon>Pseudomonadati</taxon>
        <taxon>Pseudomonadota</taxon>
        <taxon>Gammaproteobacteria</taxon>
        <taxon>Arenicellales</taxon>
        <taxon>Arenicellaceae</taxon>
        <taxon>Arenicella</taxon>
    </lineage>
</organism>
<feature type="transmembrane region" description="Helical" evidence="7">
    <location>
        <begin position="441"/>
        <end position="459"/>
    </location>
</feature>
<evidence type="ECO:0000256" key="8">
    <source>
        <dbReference type="SAM" id="SignalP"/>
    </source>
</evidence>
<keyword evidence="2" id="KW-1003">Cell membrane</keyword>
<evidence type="ECO:0000256" key="7">
    <source>
        <dbReference type="SAM" id="Phobius"/>
    </source>
</evidence>
<dbReference type="InterPro" id="IPR012336">
    <property type="entry name" value="Thioredoxin-like_fold"/>
</dbReference>
<dbReference type="AlphaFoldDB" id="A0A918S0U5"/>
<evidence type="ECO:0000256" key="4">
    <source>
        <dbReference type="ARBA" id="ARBA00022748"/>
    </source>
</evidence>
<protein>
    <submittedName>
        <fullName evidence="10">Thiol:disulfide interchange protein DsbD</fullName>
    </submittedName>
</protein>
<feature type="transmembrane region" description="Helical" evidence="7">
    <location>
        <begin position="234"/>
        <end position="257"/>
    </location>
</feature>
<dbReference type="Pfam" id="PF13098">
    <property type="entry name" value="Thioredoxin_2"/>
    <property type="match status" value="1"/>
</dbReference>
<dbReference type="NCBIfam" id="NF001419">
    <property type="entry name" value="PRK00293.1"/>
    <property type="match status" value="1"/>
</dbReference>
<dbReference type="InterPro" id="IPR003834">
    <property type="entry name" value="Cyt_c_assmbl_TM_dom"/>
</dbReference>
<evidence type="ECO:0000256" key="3">
    <source>
        <dbReference type="ARBA" id="ARBA00022692"/>
    </source>
</evidence>
<dbReference type="Gene3D" id="3.40.30.10">
    <property type="entry name" value="Glutaredoxin"/>
    <property type="match status" value="1"/>
</dbReference>
<comment type="caution">
    <text evidence="10">The sequence shown here is derived from an EMBL/GenBank/DDBJ whole genome shotgun (WGS) entry which is preliminary data.</text>
</comment>
<evidence type="ECO:0000313" key="10">
    <source>
        <dbReference type="EMBL" id="GHA18351.1"/>
    </source>
</evidence>
<dbReference type="RefSeq" id="WP_189402521.1">
    <property type="nucleotide sequence ID" value="NZ_BMXA01000007.1"/>
</dbReference>
<dbReference type="PROSITE" id="PS51352">
    <property type="entry name" value="THIOREDOXIN_2"/>
    <property type="match status" value="1"/>
</dbReference>
<keyword evidence="3 7" id="KW-0812">Transmembrane</keyword>
<dbReference type="InterPro" id="IPR028250">
    <property type="entry name" value="DsbDN"/>
</dbReference>
<keyword evidence="5 7" id="KW-1133">Transmembrane helix</keyword>
<feature type="transmembrane region" description="Helical" evidence="7">
    <location>
        <begin position="269"/>
        <end position="289"/>
    </location>
</feature>
<dbReference type="PANTHER" id="PTHR32234:SF0">
    <property type="entry name" value="THIOL:DISULFIDE INTERCHANGE PROTEIN DSBD"/>
    <property type="match status" value="1"/>
</dbReference>
<evidence type="ECO:0000256" key="1">
    <source>
        <dbReference type="ARBA" id="ARBA00004651"/>
    </source>
</evidence>
<accession>A0A918S0U5</accession>
<dbReference type="GO" id="GO:0017004">
    <property type="term" value="P:cytochrome complex assembly"/>
    <property type="evidence" value="ECO:0007669"/>
    <property type="project" value="UniProtKB-KW"/>
</dbReference>
<dbReference type="SUPFAM" id="SSF52833">
    <property type="entry name" value="Thioredoxin-like"/>
    <property type="match status" value="1"/>
</dbReference>
<dbReference type="GO" id="GO:0015035">
    <property type="term" value="F:protein-disulfide reductase activity"/>
    <property type="evidence" value="ECO:0007669"/>
    <property type="project" value="TreeGrafter"/>
</dbReference>
<keyword evidence="4" id="KW-0201">Cytochrome c-type biogenesis</keyword>
<reference evidence="10" key="1">
    <citation type="journal article" date="2014" name="Int. J. Syst. Evol. Microbiol.">
        <title>Complete genome sequence of Corynebacterium casei LMG S-19264T (=DSM 44701T), isolated from a smear-ripened cheese.</title>
        <authorList>
            <consortium name="US DOE Joint Genome Institute (JGI-PGF)"/>
            <person name="Walter F."/>
            <person name="Albersmeier A."/>
            <person name="Kalinowski J."/>
            <person name="Ruckert C."/>
        </authorList>
    </citation>
    <scope>NUCLEOTIDE SEQUENCE</scope>
    <source>
        <strain evidence="10">KCTC 12711</strain>
    </source>
</reference>
<evidence type="ECO:0000256" key="5">
    <source>
        <dbReference type="ARBA" id="ARBA00022989"/>
    </source>
</evidence>
<dbReference type="Gene3D" id="2.60.40.1250">
    <property type="entry name" value="Thiol:disulfide interchange protein DsbD, N-terminal domain"/>
    <property type="match status" value="1"/>
</dbReference>
<gene>
    <name evidence="10" type="primary">dsbD</name>
    <name evidence="10" type="ORF">GCM10008090_29920</name>
</gene>
<sequence>MQRFSHHLIRLLTLLLLLVTATAQAQFWNKKKTDLLPDDQAFTATAQIVDQELKVFWTIAPDYYMYRDQFDIVSTDPAISFGAIDFPAGQIENDEIFGEVVVYFYNVELIAPVTNLPPDATSIELELKGQGCNKPVGVCYPPITRTLSVDIDPSTTRSANSVATNASAARVSTVPPVDTPADANEPNKSFWQYVVIAFFAGIGLSFTPCVLPMIPILLGVIAGQNNPSKLRAGWLATCYVAGTVLVYAIAGWIAGLSGTQLQAYFQNPIAIGVICTLLLALAASLFGAFRLELPSSIQTRISGTQLSTRSVSITTFLLGVISSLVVGACVSPVLFLSIGAAIKQGDPVLGAAIMSALALGMGLLLILVGFGAAWILPRAGAWMKHVQVLFGFMVLGVAIYIASFLAFVPALLLWAALLLWIGFYLWQVGKDLEHTLFASALKALAFAILLWGSLCLLGASRGGDDVLNPLSEVMLSGGAANTNDKVPFKTVTTLSAAQTLLAQAKQTGQPSLVDFYADWCLDCKRMAKSTFREPDVHTALAGWQLIEVDVTDTNQDSEELKQYFDVFGPPATLFIRADGTEVQDLRQYGYLDKQTFLALVNQVD</sequence>
<keyword evidence="11" id="KW-1185">Reference proteome</keyword>
<dbReference type="InterPro" id="IPR013766">
    <property type="entry name" value="Thioredoxin_domain"/>
</dbReference>
<proteinExistence type="predicted"/>
<dbReference type="SUPFAM" id="SSF74863">
    <property type="entry name" value="Thiol:disulfide interchange protein DsbD, N-terminal domain (DsbD-alpha)"/>
    <property type="match status" value="1"/>
</dbReference>
<evidence type="ECO:0000256" key="2">
    <source>
        <dbReference type="ARBA" id="ARBA00022475"/>
    </source>
</evidence>
<evidence type="ECO:0000259" key="9">
    <source>
        <dbReference type="PROSITE" id="PS51352"/>
    </source>
</evidence>
<name>A0A918S0U5_9GAMM</name>
<dbReference type="Pfam" id="PF11412">
    <property type="entry name" value="DsbD_N"/>
    <property type="match status" value="1"/>
</dbReference>
<comment type="subcellular location">
    <subcellularLocation>
        <location evidence="1">Cell membrane</location>
        <topology evidence="1">Multi-pass membrane protein</topology>
    </subcellularLocation>
</comment>
<keyword evidence="8" id="KW-0732">Signal</keyword>
<dbReference type="Pfam" id="PF02683">
    <property type="entry name" value="DsbD_TM"/>
    <property type="match status" value="1"/>
</dbReference>
<evidence type="ECO:0000313" key="11">
    <source>
        <dbReference type="Proteomes" id="UP000614811"/>
    </source>
</evidence>
<dbReference type="GO" id="GO:0045454">
    <property type="term" value="P:cell redox homeostasis"/>
    <property type="evidence" value="ECO:0007669"/>
    <property type="project" value="TreeGrafter"/>
</dbReference>
<feature type="transmembrane region" description="Helical" evidence="7">
    <location>
        <begin position="310"/>
        <end position="342"/>
    </location>
</feature>
<feature type="domain" description="Thioredoxin" evidence="9">
    <location>
        <begin position="480"/>
        <end position="604"/>
    </location>
</feature>
<dbReference type="InterPro" id="IPR036929">
    <property type="entry name" value="DsbDN_sf"/>
</dbReference>
<dbReference type="InterPro" id="IPR036249">
    <property type="entry name" value="Thioredoxin-like_sf"/>
</dbReference>
<evidence type="ECO:0000256" key="6">
    <source>
        <dbReference type="ARBA" id="ARBA00023136"/>
    </source>
</evidence>
<feature type="transmembrane region" description="Helical" evidence="7">
    <location>
        <begin position="348"/>
        <end position="376"/>
    </location>
</feature>
<feature type="transmembrane region" description="Helical" evidence="7">
    <location>
        <begin position="190"/>
        <end position="222"/>
    </location>
</feature>
<dbReference type="EMBL" id="BMXA01000007">
    <property type="protein sequence ID" value="GHA18351.1"/>
    <property type="molecule type" value="Genomic_DNA"/>
</dbReference>
<dbReference type="Proteomes" id="UP000614811">
    <property type="component" value="Unassembled WGS sequence"/>
</dbReference>
<dbReference type="GO" id="GO:0005886">
    <property type="term" value="C:plasma membrane"/>
    <property type="evidence" value="ECO:0007669"/>
    <property type="project" value="UniProtKB-SubCell"/>
</dbReference>
<keyword evidence="6 7" id="KW-0472">Membrane</keyword>
<reference evidence="10" key="2">
    <citation type="submission" date="2020-09" db="EMBL/GenBank/DDBJ databases">
        <authorList>
            <person name="Sun Q."/>
            <person name="Kim S."/>
        </authorList>
    </citation>
    <scope>NUCLEOTIDE SEQUENCE</scope>
    <source>
        <strain evidence="10">KCTC 12711</strain>
    </source>
</reference>
<dbReference type="PANTHER" id="PTHR32234">
    <property type="entry name" value="THIOL:DISULFIDE INTERCHANGE PROTEIN DSBD"/>
    <property type="match status" value="1"/>
</dbReference>
<feature type="transmembrane region" description="Helical" evidence="7">
    <location>
        <begin position="388"/>
        <end position="421"/>
    </location>
</feature>
<feature type="signal peptide" evidence="8">
    <location>
        <begin position="1"/>
        <end position="25"/>
    </location>
</feature>